<name>A0A3N4NWX5_9FLAO</name>
<keyword evidence="1" id="KW-0812">Transmembrane</keyword>
<proteinExistence type="predicted"/>
<evidence type="ECO:0000313" key="2">
    <source>
        <dbReference type="EMBL" id="RPD98758.1"/>
    </source>
</evidence>
<dbReference type="EMBL" id="RPFJ01000006">
    <property type="protein sequence ID" value="RPD98758.1"/>
    <property type="molecule type" value="Genomic_DNA"/>
</dbReference>
<organism evidence="2 3">
    <name type="scientific">Aureibaculum marinum</name>
    <dbReference type="NCBI Taxonomy" id="2487930"/>
    <lineage>
        <taxon>Bacteria</taxon>
        <taxon>Pseudomonadati</taxon>
        <taxon>Bacteroidota</taxon>
        <taxon>Flavobacteriia</taxon>
        <taxon>Flavobacteriales</taxon>
        <taxon>Flavobacteriaceae</taxon>
        <taxon>Aureibaculum</taxon>
    </lineage>
</organism>
<keyword evidence="1" id="KW-1133">Transmembrane helix</keyword>
<dbReference type="AlphaFoldDB" id="A0A3N4NWX5"/>
<evidence type="ECO:0000313" key="3">
    <source>
        <dbReference type="Proteomes" id="UP000270856"/>
    </source>
</evidence>
<dbReference type="RefSeq" id="WP_123897072.1">
    <property type="nucleotide sequence ID" value="NZ_RPFJ01000006.1"/>
</dbReference>
<dbReference type="OrthoDB" id="1467832at2"/>
<keyword evidence="1" id="KW-0472">Membrane</keyword>
<accession>A0A3N4NWX5</accession>
<keyword evidence="3" id="KW-1185">Reference proteome</keyword>
<evidence type="ECO:0000256" key="1">
    <source>
        <dbReference type="SAM" id="Phobius"/>
    </source>
</evidence>
<dbReference type="Proteomes" id="UP000270856">
    <property type="component" value="Unassembled WGS sequence"/>
</dbReference>
<protein>
    <submittedName>
        <fullName evidence="2">Uncharacterized protein</fullName>
    </submittedName>
</protein>
<sequence length="93" mass="10340">MSFYADLLADYKKHFLMYIALTIIFQSCLGSIAAMVIVSQDNDVLSIVELSVCVMVSMLYNTSLIASFKKEIAFNLLIISLVVNSTLILINIL</sequence>
<comment type="caution">
    <text evidence="2">The sequence shown here is derived from an EMBL/GenBank/DDBJ whole genome shotgun (WGS) entry which is preliminary data.</text>
</comment>
<feature type="transmembrane region" description="Helical" evidence="1">
    <location>
        <begin position="72"/>
        <end position="92"/>
    </location>
</feature>
<feature type="transmembrane region" description="Helical" evidence="1">
    <location>
        <begin position="44"/>
        <end position="60"/>
    </location>
</feature>
<reference evidence="2 3" key="1">
    <citation type="submission" date="2018-11" db="EMBL/GenBank/DDBJ databases">
        <title>Aureibaculum marinum gen. nov., sp. nov., a member of the family Flavobacteriaceae isolated from the Bohai Sea.</title>
        <authorList>
            <person name="Ji X."/>
        </authorList>
    </citation>
    <scope>NUCLEOTIDE SEQUENCE [LARGE SCALE GENOMIC DNA]</scope>
    <source>
        <strain evidence="2 3">BH-SD17</strain>
    </source>
</reference>
<feature type="transmembrane region" description="Helical" evidence="1">
    <location>
        <begin position="15"/>
        <end position="38"/>
    </location>
</feature>
<gene>
    <name evidence="2" type="ORF">EGM88_06090</name>
</gene>